<dbReference type="AlphaFoldDB" id="A0A0B6Y872"/>
<dbReference type="EMBL" id="HACG01005146">
    <property type="protein sequence ID" value="CEK52011.1"/>
    <property type="molecule type" value="Transcribed_RNA"/>
</dbReference>
<protein>
    <submittedName>
        <fullName evidence="1">Uncharacterized protein</fullName>
    </submittedName>
</protein>
<reference evidence="1" key="1">
    <citation type="submission" date="2014-12" db="EMBL/GenBank/DDBJ databases">
        <title>Insight into the proteome of Arion vulgaris.</title>
        <authorList>
            <person name="Aradska J."/>
            <person name="Bulat T."/>
            <person name="Smidak R."/>
            <person name="Sarate P."/>
            <person name="Gangsoo J."/>
            <person name="Sialana F."/>
            <person name="Bilban M."/>
            <person name="Lubec G."/>
        </authorList>
    </citation>
    <scope>NUCLEOTIDE SEQUENCE</scope>
    <source>
        <tissue evidence="1">Skin</tissue>
    </source>
</reference>
<organism evidence="1">
    <name type="scientific">Arion vulgaris</name>
    <dbReference type="NCBI Taxonomy" id="1028688"/>
    <lineage>
        <taxon>Eukaryota</taxon>
        <taxon>Metazoa</taxon>
        <taxon>Spiralia</taxon>
        <taxon>Lophotrochozoa</taxon>
        <taxon>Mollusca</taxon>
        <taxon>Gastropoda</taxon>
        <taxon>Heterobranchia</taxon>
        <taxon>Euthyneura</taxon>
        <taxon>Panpulmonata</taxon>
        <taxon>Eupulmonata</taxon>
        <taxon>Stylommatophora</taxon>
        <taxon>Helicina</taxon>
        <taxon>Arionoidea</taxon>
        <taxon>Arionidae</taxon>
        <taxon>Arion</taxon>
    </lineage>
</organism>
<accession>A0A0B6Y872</accession>
<evidence type="ECO:0000313" key="1">
    <source>
        <dbReference type="EMBL" id="CEK52011.1"/>
    </source>
</evidence>
<proteinExistence type="predicted"/>
<gene>
    <name evidence="1" type="primary">ORF15143</name>
</gene>
<sequence>MVGVKYFTINSFSIWRCGDQFLPSLNVPFPSSESQVGSTCLIGVNVDGVYVSVHFETSAHIS</sequence>
<name>A0A0B6Y872_9EUPU</name>